<feature type="domain" description="UBL3-like ubiquitin" evidence="2">
    <location>
        <begin position="82"/>
        <end position="157"/>
    </location>
</feature>
<dbReference type="PANTHER" id="PTHR13169">
    <property type="entry name" value="UBIQUITIN-LIKE PROTEIN 3 HCG-1 PROTEIN"/>
    <property type="match status" value="1"/>
</dbReference>
<dbReference type="InterPro" id="IPR040015">
    <property type="entry name" value="UBL3-like"/>
</dbReference>
<gene>
    <name evidence="3" type="ORF">MUK42_33467</name>
</gene>
<dbReference type="InterPro" id="IPR039540">
    <property type="entry name" value="UBL3-like_ubiquitin_dom"/>
</dbReference>
<organism evidence="3 4">
    <name type="scientific">Musa troglodytarum</name>
    <name type="common">fe'i banana</name>
    <dbReference type="NCBI Taxonomy" id="320322"/>
    <lineage>
        <taxon>Eukaryota</taxon>
        <taxon>Viridiplantae</taxon>
        <taxon>Streptophyta</taxon>
        <taxon>Embryophyta</taxon>
        <taxon>Tracheophyta</taxon>
        <taxon>Spermatophyta</taxon>
        <taxon>Magnoliopsida</taxon>
        <taxon>Liliopsida</taxon>
        <taxon>Zingiberales</taxon>
        <taxon>Musaceae</taxon>
        <taxon>Musa</taxon>
    </lineage>
</organism>
<feature type="compositionally biased region" description="Pro residues" evidence="1">
    <location>
        <begin position="37"/>
        <end position="47"/>
    </location>
</feature>
<evidence type="ECO:0000256" key="1">
    <source>
        <dbReference type="SAM" id="MobiDB-lite"/>
    </source>
</evidence>
<dbReference type="Pfam" id="PF13881">
    <property type="entry name" value="Rad60-SLD_2"/>
    <property type="match status" value="1"/>
</dbReference>
<dbReference type="PANTHER" id="PTHR13169:SF1">
    <property type="entry name" value="MEMBRANE-ANCHORED UBIQUITIN-FOLD PROTEIN 4"/>
    <property type="match status" value="1"/>
</dbReference>
<dbReference type="AlphaFoldDB" id="A0A9E7FGM2"/>
<dbReference type="Gene3D" id="3.10.20.90">
    <property type="entry name" value="Phosphatidylinositol 3-kinase Catalytic Subunit, Chain A, domain 1"/>
    <property type="match status" value="1"/>
</dbReference>
<reference evidence="3" key="1">
    <citation type="submission" date="2022-05" db="EMBL/GenBank/DDBJ databases">
        <title>The Musa troglodytarum L. genome provides insights into the mechanism of non-climacteric behaviour and enrichment of carotenoids.</title>
        <authorList>
            <person name="Wang J."/>
        </authorList>
    </citation>
    <scope>NUCLEOTIDE SEQUENCE</scope>
    <source>
        <tissue evidence="3">Leaf</tissue>
    </source>
</reference>
<evidence type="ECO:0000313" key="4">
    <source>
        <dbReference type="Proteomes" id="UP001055439"/>
    </source>
</evidence>
<sequence>MHGQATLTHPTLIPQASSGKPFKIKEKQPPKAEAQPSPSPSLSPRPSIPRFRTPNRNSFRLTFANPSLDLAIASPSLMPEEDLVELRFRLYDGSDIGPICYSSSSTVAMLKERIISEWPRDYPKLANDVKLIRLKKYWITAKQSLSADQVLVNSLEGLSLCMLLCSHRLLKLKQRRTSMSCQRRQPVPVPYCRAISFIY</sequence>
<evidence type="ECO:0000313" key="3">
    <source>
        <dbReference type="EMBL" id="URD93807.1"/>
    </source>
</evidence>
<protein>
    <submittedName>
        <fullName evidence="3">Membrane-anchored ubiquitin-fold protein</fullName>
    </submittedName>
</protein>
<feature type="compositionally biased region" description="Polar residues" evidence="1">
    <location>
        <begin position="1"/>
        <end position="18"/>
    </location>
</feature>
<dbReference type="EMBL" id="CP097505">
    <property type="protein sequence ID" value="URD93807.1"/>
    <property type="molecule type" value="Genomic_DNA"/>
</dbReference>
<dbReference type="InterPro" id="IPR029071">
    <property type="entry name" value="Ubiquitin-like_domsf"/>
</dbReference>
<dbReference type="OrthoDB" id="1043111at2759"/>
<keyword evidence="4" id="KW-1185">Reference proteome</keyword>
<evidence type="ECO:0000259" key="2">
    <source>
        <dbReference type="Pfam" id="PF13881"/>
    </source>
</evidence>
<name>A0A9E7FGM2_9LILI</name>
<accession>A0A9E7FGM2</accession>
<dbReference type="SUPFAM" id="SSF54236">
    <property type="entry name" value="Ubiquitin-like"/>
    <property type="match status" value="1"/>
</dbReference>
<proteinExistence type="predicted"/>
<feature type="region of interest" description="Disordered" evidence="1">
    <location>
        <begin position="1"/>
        <end position="55"/>
    </location>
</feature>
<dbReference type="Proteomes" id="UP001055439">
    <property type="component" value="Chromosome 3"/>
</dbReference>